<gene>
    <name evidence="1" type="ORF">VFH_IV032680</name>
</gene>
<name>A0AAV1AE54_VICFA</name>
<dbReference type="EMBL" id="OX451739">
    <property type="protein sequence ID" value="CAI8607314.1"/>
    <property type="molecule type" value="Genomic_DNA"/>
</dbReference>
<organism evidence="1 2">
    <name type="scientific">Vicia faba</name>
    <name type="common">Broad bean</name>
    <name type="synonym">Faba vulgaris</name>
    <dbReference type="NCBI Taxonomy" id="3906"/>
    <lineage>
        <taxon>Eukaryota</taxon>
        <taxon>Viridiplantae</taxon>
        <taxon>Streptophyta</taxon>
        <taxon>Embryophyta</taxon>
        <taxon>Tracheophyta</taxon>
        <taxon>Spermatophyta</taxon>
        <taxon>Magnoliopsida</taxon>
        <taxon>eudicotyledons</taxon>
        <taxon>Gunneridae</taxon>
        <taxon>Pentapetalae</taxon>
        <taxon>rosids</taxon>
        <taxon>fabids</taxon>
        <taxon>Fabales</taxon>
        <taxon>Fabaceae</taxon>
        <taxon>Papilionoideae</taxon>
        <taxon>50 kb inversion clade</taxon>
        <taxon>NPAAA clade</taxon>
        <taxon>Hologalegina</taxon>
        <taxon>IRL clade</taxon>
        <taxon>Fabeae</taxon>
        <taxon>Vicia</taxon>
    </lineage>
</organism>
<evidence type="ECO:0000313" key="2">
    <source>
        <dbReference type="Proteomes" id="UP001157006"/>
    </source>
</evidence>
<evidence type="ECO:0000313" key="1">
    <source>
        <dbReference type="EMBL" id="CAI8607314.1"/>
    </source>
</evidence>
<accession>A0AAV1AE54</accession>
<keyword evidence="2" id="KW-1185">Reference proteome</keyword>
<proteinExistence type="predicted"/>
<sequence length="215" mass="25594">MFMGTDPHSRPGYEYKKDRAVASISFTKLFDLVKVKHLSRHGSDHSAISITLEADIEDVPKKRQHIFRFVEVWLKDPKCEALIEKMWKSPILQGLEKLLKEDIRWDVNVEEIKTQKNIEVQRNDFLKMEEIIWRQKSQAVWLHHGDRNTKFFHDKANQRSNTNTIKKLKEDQIFWWKGYDKCKRLLINHFSEGFLSSHPYHIEECCECVKDTLAP</sequence>
<protein>
    <submittedName>
        <fullName evidence="1">Uncharacterized protein</fullName>
    </submittedName>
</protein>
<dbReference type="Proteomes" id="UP001157006">
    <property type="component" value="Chromosome 4"/>
</dbReference>
<reference evidence="1 2" key="1">
    <citation type="submission" date="2023-01" db="EMBL/GenBank/DDBJ databases">
        <authorList>
            <person name="Kreplak J."/>
        </authorList>
    </citation>
    <scope>NUCLEOTIDE SEQUENCE [LARGE SCALE GENOMIC DNA]</scope>
</reference>
<dbReference type="AlphaFoldDB" id="A0AAV1AE54"/>